<evidence type="ECO:0000259" key="1">
    <source>
        <dbReference type="PROSITE" id="PS50043"/>
    </source>
</evidence>
<evidence type="ECO:0000313" key="3">
    <source>
        <dbReference type="Proteomes" id="UP000674084"/>
    </source>
</evidence>
<dbReference type="InterPro" id="IPR016032">
    <property type="entry name" value="Sig_transdc_resp-reg_C-effctor"/>
</dbReference>
<dbReference type="InterPro" id="IPR000792">
    <property type="entry name" value="Tscrpt_reg_LuxR_C"/>
</dbReference>
<keyword evidence="3" id="KW-1185">Reference proteome</keyword>
<dbReference type="EMBL" id="JAGPXE010000002">
    <property type="protein sequence ID" value="MBQ0923541.1"/>
    <property type="molecule type" value="Genomic_DNA"/>
</dbReference>
<dbReference type="PROSITE" id="PS00622">
    <property type="entry name" value="HTH_LUXR_1"/>
    <property type="match status" value="1"/>
</dbReference>
<organism evidence="2 3">
    <name type="scientific">Saccharopolyspora endophytica</name>
    <dbReference type="NCBI Taxonomy" id="543886"/>
    <lineage>
        <taxon>Bacteria</taxon>
        <taxon>Bacillati</taxon>
        <taxon>Actinomycetota</taxon>
        <taxon>Actinomycetes</taxon>
        <taxon>Pseudonocardiales</taxon>
        <taxon>Pseudonocardiaceae</taxon>
        <taxon>Saccharopolyspora</taxon>
    </lineage>
</organism>
<dbReference type="PRINTS" id="PR00038">
    <property type="entry name" value="HTHLUXR"/>
</dbReference>
<dbReference type="RefSeq" id="WP_210968983.1">
    <property type="nucleotide sequence ID" value="NZ_JAGPXE010000002.1"/>
</dbReference>
<dbReference type="Pfam" id="PF00931">
    <property type="entry name" value="NB-ARC"/>
    <property type="match status" value="1"/>
</dbReference>
<gene>
    <name evidence="2" type="ORF">KBO27_06275</name>
</gene>
<dbReference type="InterPro" id="IPR027417">
    <property type="entry name" value="P-loop_NTPase"/>
</dbReference>
<dbReference type="CDD" id="cd06170">
    <property type="entry name" value="LuxR_C_like"/>
    <property type="match status" value="1"/>
</dbReference>
<dbReference type="InterPro" id="IPR002182">
    <property type="entry name" value="NB-ARC"/>
</dbReference>
<dbReference type="PANTHER" id="PTHR47691">
    <property type="entry name" value="REGULATOR-RELATED"/>
    <property type="match status" value="1"/>
</dbReference>
<sequence length="815" mass="89678">MTGSAFGRVSVSAARAQVVRKKVASGLGCATTLTLLCAATRRERGHVGVCAQVKALGDGLTSFVGRRRELAEVARVLGESRLVTLTGVGGVGKTRLALRAAECVRDEFPDGVWLVELAKVTEPALLPNVVAESLGVRDQTTRSREAVLLEYLEGRRLLLIMDNCEHLLSSCATLIAKLCRADNQLVVLATSREALGILGERTWPVPPLSMPDLANVAPSRGGYVYGHEALDLFEERARTVLPDFSLDTTTKPTASQLCRGLDGLPLAIELAAVRLRSMSIEQIHERLRDRYRLLSSGNRGGPARHQTLRAAVDWSYDLCTEQERALWARLAIFAGGFDLEAAESVCACDTMTADDVVELLTSLVDKSIVLREGTGAKVRYRMLETIRAYGREKLGAAGHELVFLRRYRDHYLRLAETFDDSWFGADQFRWWDRIQAEQANLWAALDFCLTTPGEEASGMHLVGALCFYWNACGHLQDGRYWIGRALRAVETPSSARAKALWVNGYIAMTQGDNTAAMRSFDDCVALAEALGDEQARAFAYQFRGSSEQFTGNLERAESLLLEAVEAHRRAGRVNSLTVLGVAQLAFVSCLIDETERAIELCEECRLISEAHGERWAYSWAMWVSGLTRWTRGEYAEAASALKASLEVKDALNDRLGMSACVELLAWVAVEDGSAERASRLFGISRASWATVGDPLFGSQALVETHDRYEERARKALGDRAFEEGARRGEQLDTADAMLFARANQDEPAGSRLAQLTRREREVARLVAAGLTNKEIATRLVISQRTVEGHVENVLGKMGVKSRTQVAIWFTARAAE</sequence>
<dbReference type="PROSITE" id="PS50043">
    <property type="entry name" value="HTH_LUXR_2"/>
    <property type="match status" value="1"/>
</dbReference>
<proteinExistence type="predicted"/>
<dbReference type="Pfam" id="PF00196">
    <property type="entry name" value="GerE"/>
    <property type="match status" value="1"/>
</dbReference>
<dbReference type="PRINTS" id="PR00364">
    <property type="entry name" value="DISEASERSIST"/>
</dbReference>
<dbReference type="SUPFAM" id="SSF48452">
    <property type="entry name" value="TPR-like"/>
    <property type="match status" value="2"/>
</dbReference>
<feature type="domain" description="HTH luxR-type" evidence="1">
    <location>
        <begin position="748"/>
        <end position="813"/>
    </location>
</feature>
<dbReference type="InterPro" id="IPR011990">
    <property type="entry name" value="TPR-like_helical_dom_sf"/>
</dbReference>
<protein>
    <submittedName>
        <fullName evidence="2">LuxR family transcriptional regulator</fullName>
    </submittedName>
</protein>
<dbReference type="Pfam" id="PF25872">
    <property type="entry name" value="HTH_77"/>
    <property type="match status" value="1"/>
</dbReference>
<comment type="caution">
    <text evidence="2">The sequence shown here is derived from an EMBL/GenBank/DDBJ whole genome shotgun (WGS) entry which is preliminary data.</text>
</comment>
<dbReference type="Gene3D" id="1.25.40.10">
    <property type="entry name" value="Tetratricopeptide repeat domain"/>
    <property type="match status" value="1"/>
</dbReference>
<evidence type="ECO:0000313" key="2">
    <source>
        <dbReference type="EMBL" id="MBQ0923541.1"/>
    </source>
</evidence>
<dbReference type="Proteomes" id="UP000674084">
    <property type="component" value="Unassembled WGS sequence"/>
</dbReference>
<dbReference type="SMART" id="SM00421">
    <property type="entry name" value="HTH_LUXR"/>
    <property type="match status" value="1"/>
</dbReference>
<accession>A0ABS5DB67</accession>
<dbReference type="InterPro" id="IPR058852">
    <property type="entry name" value="HTH_77"/>
</dbReference>
<dbReference type="PANTHER" id="PTHR47691:SF3">
    <property type="entry name" value="HTH-TYPE TRANSCRIPTIONAL REGULATOR RV0890C-RELATED"/>
    <property type="match status" value="1"/>
</dbReference>
<dbReference type="InterPro" id="IPR036388">
    <property type="entry name" value="WH-like_DNA-bd_sf"/>
</dbReference>
<dbReference type="Gene3D" id="3.40.50.300">
    <property type="entry name" value="P-loop containing nucleotide triphosphate hydrolases"/>
    <property type="match status" value="1"/>
</dbReference>
<name>A0ABS5DB67_9PSEU</name>
<dbReference type="SUPFAM" id="SSF46894">
    <property type="entry name" value="C-terminal effector domain of the bipartite response regulators"/>
    <property type="match status" value="1"/>
</dbReference>
<reference evidence="2 3" key="1">
    <citation type="submission" date="2021-04" db="EMBL/GenBank/DDBJ databases">
        <title>Whole-genome sequencing of Saccharopolyspora endophytica KCTC 19397.</title>
        <authorList>
            <person name="Ay H."/>
            <person name="Saygin H."/>
            <person name="Sahin N."/>
        </authorList>
    </citation>
    <scope>NUCLEOTIDE SEQUENCE [LARGE SCALE GENOMIC DNA]</scope>
    <source>
        <strain evidence="2 3">KCTC 19397</strain>
    </source>
</reference>
<dbReference type="Gene3D" id="1.10.10.10">
    <property type="entry name" value="Winged helix-like DNA-binding domain superfamily/Winged helix DNA-binding domain"/>
    <property type="match status" value="1"/>
</dbReference>
<dbReference type="SUPFAM" id="SSF52540">
    <property type="entry name" value="P-loop containing nucleoside triphosphate hydrolases"/>
    <property type="match status" value="1"/>
</dbReference>